<dbReference type="Pfam" id="PF11775">
    <property type="entry name" value="CobT_C"/>
    <property type="match status" value="1"/>
</dbReference>
<dbReference type="PANTHER" id="PTHR41248">
    <property type="entry name" value="NORD PROTEIN"/>
    <property type="match status" value="1"/>
</dbReference>
<accession>A0A1H8SUJ9</accession>
<dbReference type="OrthoDB" id="6395027at2"/>
<dbReference type="STRING" id="406100.SAMN04488052_103228"/>
<dbReference type="InterPro" id="IPR036465">
    <property type="entry name" value="vWFA_dom_sf"/>
</dbReference>
<dbReference type="InterPro" id="IPR006538">
    <property type="entry name" value="CobT"/>
</dbReference>
<proteinExistence type="predicted"/>
<dbReference type="AlphaFoldDB" id="A0A1H8SUJ9"/>
<feature type="region of interest" description="Disordered" evidence="1">
    <location>
        <begin position="189"/>
        <end position="278"/>
    </location>
</feature>
<organism evidence="3 4">
    <name type="scientific">Aquisalimonas asiatica</name>
    <dbReference type="NCBI Taxonomy" id="406100"/>
    <lineage>
        <taxon>Bacteria</taxon>
        <taxon>Pseudomonadati</taxon>
        <taxon>Pseudomonadota</taxon>
        <taxon>Gammaproteobacteria</taxon>
        <taxon>Chromatiales</taxon>
        <taxon>Ectothiorhodospiraceae</taxon>
        <taxon>Aquisalimonas</taxon>
    </lineage>
</organism>
<evidence type="ECO:0000313" key="3">
    <source>
        <dbReference type="EMBL" id="SEO82649.1"/>
    </source>
</evidence>
<dbReference type="Gene3D" id="3.40.50.410">
    <property type="entry name" value="von Willebrand factor, type A domain"/>
    <property type="match status" value="1"/>
</dbReference>
<keyword evidence="4" id="KW-1185">Reference proteome</keyword>
<evidence type="ECO:0000313" key="4">
    <source>
        <dbReference type="Proteomes" id="UP000199657"/>
    </source>
</evidence>
<dbReference type="PANTHER" id="PTHR41248:SF1">
    <property type="entry name" value="NORD PROTEIN"/>
    <property type="match status" value="1"/>
</dbReference>
<gene>
    <name evidence="3" type="ORF">SAMN04488052_103228</name>
</gene>
<reference evidence="3 4" key="1">
    <citation type="submission" date="2016-10" db="EMBL/GenBank/DDBJ databases">
        <authorList>
            <person name="de Groot N.N."/>
        </authorList>
    </citation>
    <scope>NUCLEOTIDE SEQUENCE [LARGE SCALE GENOMIC DNA]</scope>
    <source>
        <strain evidence="3 4">CGMCC 1.6291</strain>
    </source>
</reference>
<dbReference type="RefSeq" id="WP_091642529.1">
    <property type="nucleotide sequence ID" value="NZ_FOEG01000003.1"/>
</dbReference>
<dbReference type="SMART" id="SM00327">
    <property type="entry name" value="VWA"/>
    <property type="match status" value="1"/>
</dbReference>
<dbReference type="Pfam" id="PF06213">
    <property type="entry name" value="CobT"/>
    <property type="match status" value="1"/>
</dbReference>
<dbReference type="InterPro" id="IPR051928">
    <property type="entry name" value="NorD/CobT"/>
</dbReference>
<name>A0A1H8SUJ9_9GAMM</name>
<feature type="domain" description="VWFA" evidence="2">
    <location>
        <begin position="375"/>
        <end position="577"/>
    </location>
</feature>
<dbReference type="PIRSF" id="PIRSF031715">
    <property type="entry name" value="Cob_chel_CobT"/>
    <property type="match status" value="1"/>
</dbReference>
<sequence length="590" mass="63620">MADRSLRFARAQTAVARALSGDPRLKVTLDATPPADAPREALDAVRGLADLEALKRRHHGHAAHARHAPSAAAARAVYDWAEEARLSALAGRSLLGVTRNLDAALEQRCREAAPETAAADVDTPLALAAGLWLREQLTGRSLPPTAARIVGCRRTRISAALTPLVPTLNRLLHQQDAFAATAARLPAALGMPVGDNPETPLPRDDAPGDEDDDTGTAMPAAGSPNPADAADQETASGDRAESTASNGPALAAPETEDTGSPDPNGIGVREAPTERPGTYRVYTRAFDRITRAGDALERARLEQLSTRLRQGDAEEHTTIMRLARRLERALMSEQRRRWVFDQDAGLLDATRLASVVADPTLRLPFKREITTPFPDTVLTLLLDCSGSMRGRPIRLAGLCAMAVGEALARCAIKVEVLGFTTRAWDGGASGAAWERAGQPAAPGRLNDLHHIIFKEADAPWRRSRRNLGLLLQDDLLKENIDGEALQWAHQRLLRRREARRVLLVISDGLPRDGLTRRANPTGFLEAHLRHVIDHIEGHSPVELAAIGIGHDVTAYYRNAVAIPAADRLGAAMTGQLLALFTGRRPSAQEQ</sequence>
<dbReference type="EMBL" id="FOEG01000003">
    <property type="protein sequence ID" value="SEO82649.1"/>
    <property type="molecule type" value="Genomic_DNA"/>
</dbReference>
<evidence type="ECO:0000256" key="1">
    <source>
        <dbReference type="SAM" id="MobiDB-lite"/>
    </source>
</evidence>
<evidence type="ECO:0000259" key="2">
    <source>
        <dbReference type="SMART" id="SM00327"/>
    </source>
</evidence>
<dbReference type="InterPro" id="IPR025861">
    <property type="entry name" value="CobT_VWA_dom"/>
</dbReference>
<dbReference type="InterPro" id="IPR002035">
    <property type="entry name" value="VWF_A"/>
</dbReference>
<dbReference type="SUPFAM" id="SSF53300">
    <property type="entry name" value="vWA-like"/>
    <property type="match status" value="1"/>
</dbReference>
<dbReference type="GO" id="GO:0009236">
    <property type="term" value="P:cobalamin biosynthetic process"/>
    <property type="evidence" value="ECO:0007669"/>
    <property type="project" value="InterPro"/>
</dbReference>
<dbReference type="Proteomes" id="UP000199657">
    <property type="component" value="Unassembled WGS sequence"/>
</dbReference>
<protein>
    <submittedName>
        <fullName evidence="3">Cobaltochelatase CobT subunit</fullName>
    </submittedName>
</protein>